<proteinExistence type="predicted"/>
<evidence type="ECO:0000313" key="1">
    <source>
        <dbReference type="EMBL" id="KAI4389375.1"/>
    </source>
</evidence>
<reference evidence="2" key="1">
    <citation type="journal article" date="2023" name="Front. Plant Sci.">
        <title>Chromosomal-level genome assembly of Melastoma candidum provides insights into trichome evolution.</title>
        <authorList>
            <person name="Zhong Y."/>
            <person name="Wu W."/>
            <person name="Sun C."/>
            <person name="Zou P."/>
            <person name="Liu Y."/>
            <person name="Dai S."/>
            <person name="Zhou R."/>
        </authorList>
    </citation>
    <scope>NUCLEOTIDE SEQUENCE [LARGE SCALE GENOMIC DNA]</scope>
</reference>
<sequence>MFDVWEMWGLREFWVLGLVLGVSWLSCCCRTASADIVLIGKNTTQSFRSVDATFAPTVRPSGVRGTLYLAEPLDACAELTSKADHRVNGGSPFVLVVRGGCSFWDKVRRAQEAGFVAVVVYNDEDYGHLVAMSGSSAGIKVHAVFVSRSSGELLKEYIGPTDVKLLILPSSIYSAWSVMAILFIFLLAMSGILATYFIVRRLRIRWESPRAHHDRQFHGMSSHLVKAMPSLVFTSVLEENSTSQSCAICLEDYIVGEKLRILPCCHKFHVLCVDAWLTSWRTFCPVCKRDARTATGKPTASESTPLLSSTPVSVESSPVVSSHVRSSVASSPAIQINQAHLPRSALHTSAPANMHTQQSFHSCWQSPSVARVSRSSVDLRNTSSPMSRGSVHSASPLSVALTYPSLTPANLRFMSYMASQSNASPSYLRRSYQQNSLHGSRSAASLFPVASIRSLPEC</sequence>
<organism evidence="1 2">
    <name type="scientific">Melastoma candidum</name>
    <dbReference type="NCBI Taxonomy" id="119954"/>
    <lineage>
        <taxon>Eukaryota</taxon>
        <taxon>Viridiplantae</taxon>
        <taxon>Streptophyta</taxon>
        <taxon>Embryophyta</taxon>
        <taxon>Tracheophyta</taxon>
        <taxon>Spermatophyta</taxon>
        <taxon>Magnoliopsida</taxon>
        <taxon>eudicotyledons</taxon>
        <taxon>Gunneridae</taxon>
        <taxon>Pentapetalae</taxon>
        <taxon>rosids</taxon>
        <taxon>malvids</taxon>
        <taxon>Myrtales</taxon>
        <taxon>Melastomataceae</taxon>
        <taxon>Melastomatoideae</taxon>
        <taxon>Melastomateae</taxon>
        <taxon>Melastoma</taxon>
    </lineage>
</organism>
<comment type="caution">
    <text evidence="1">The sequence shown here is derived from an EMBL/GenBank/DDBJ whole genome shotgun (WGS) entry which is preliminary data.</text>
</comment>
<evidence type="ECO:0000313" key="2">
    <source>
        <dbReference type="Proteomes" id="UP001057402"/>
    </source>
</evidence>
<gene>
    <name evidence="1" type="ORF">MLD38_001607</name>
</gene>
<dbReference type="EMBL" id="CM042880">
    <property type="protein sequence ID" value="KAI4389375.1"/>
    <property type="molecule type" value="Genomic_DNA"/>
</dbReference>
<keyword evidence="2" id="KW-1185">Reference proteome</keyword>
<accession>A0ACB9SES5</accession>
<name>A0ACB9SES5_9MYRT</name>
<dbReference type="Proteomes" id="UP001057402">
    <property type="component" value="Chromosome 1"/>
</dbReference>
<protein>
    <submittedName>
        <fullName evidence="1">Uncharacterized protein</fullName>
    </submittedName>
</protein>